<sequence length="91" mass="10882">MENTVKITSKKVNRGFRFFRNIIYCNYKFGFLTALISKMLSFKKIKNVNVIILNNKKKSVDSNILEINKLGWARYQFLFKKNHTFKQRSIL</sequence>
<keyword evidence="2" id="KW-1185">Reference proteome</keyword>
<dbReference type="Proteomes" id="UP000316775">
    <property type="component" value="Unassembled WGS sequence"/>
</dbReference>
<evidence type="ECO:0000313" key="1">
    <source>
        <dbReference type="EMBL" id="GEC70820.1"/>
    </source>
</evidence>
<accession>A0A4Y4AUV5</accession>
<dbReference type="EMBL" id="BJNP01000002">
    <property type="protein sequence ID" value="GEC70820.1"/>
    <property type="molecule type" value="Genomic_DNA"/>
</dbReference>
<comment type="caution">
    <text evidence="1">The sequence shown here is derived from an EMBL/GenBank/DDBJ whole genome shotgun (WGS) entry which is preliminary data.</text>
</comment>
<gene>
    <name evidence="1" type="ORF">FFL01_03590</name>
</gene>
<protein>
    <submittedName>
        <fullName evidence="1">Uncharacterized protein</fullName>
    </submittedName>
</protein>
<evidence type="ECO:0000313" key="2">
    <source>
        <dbReference type="Proteomes" id="UP000316775"/>
    </source>
</evidence>
<dbReference type="AlphaFoldDB" id="A0A4Y4AUV5"/>
<proteinExistence type="predicted"/>
<reference evidence="1 2" key="1">
    <citation type="submission" date="2019-06" db="EMBL/GenBank/DDBJ databases">
        <title>Whole genome shotgun sequence of Flavobacterium flevense NBRC 14960.</title>
        <authorList>
            <person name="Hosoyama A."/>
            <person name="Uohara A."/>
            <person name="Ohji S."/>
            <person name="Ichikawa N."/>
        </authorList>
    </citation>
    <scope>NUCLEOTIDE SEQUENCE [LARGE SCALE GENOMIC DNA]</scope>
    <source>
        <strain evidence="1 2">NBRC 14960</strain>
    </source>
</reference>
<name>A0A4Y4AUV5_9FLAO</name>
<organism evidence="1 2">
    <name type="scientific">Flavobacterium flevense</name>
    <dbReference type="NCBI Taxonomy" id="983"/>
    <lineage>
        <taxon>Bacteria</taxon>
        <taxon>Pseudomonadati</taxon>
        <taxon>Bacteroidota</taxon>
        <taxon>Flavobacteriia</taxon>
        <taxon>Flavobacteriales</taxon>
        <taxon>Flavobacteriaceae</taxon>
        <taxon>Flavobacterium</taxon>
    </lineage>
</organism>